<dbReference type="Proteomes" id="UP000289738">
    <property type="component" value="Chromosome B04"/>
</dbReference>
<dbReference type="STRING" id="3818.A0A444ZKH3"/>
<dbReference type="SUPFAM" id="SSF54518">
    <property type="entry name" value="Tubby C-terminal domain-like"/>
    <property type="match status" value="1"/>
</dbReference>
<comment type="similarity">
    <text evidence="1">Belongs to the LOR family.</text>
</comment>
<dbReference type="Gene3D" id="2.40.160.200">
    <property type="entry name" value="LURP1-related"/>
    <property type="match status" value="1"/>
</dbReference>
<dbReference type="InterPro" id="IPR007612">
    <property type="entry name" value="LOR"/>
</dbReference>
<sequence length="226" mass="24600">MAATVISIINSDYCVPNSIKLNIDMDKGVAYINDEVIFRVKEPSISLRDRRAVCDVSGNPIFTLQKKLRTLHGRWEVFKGASTDSGDLVFSAKRSSMLVPHKKNIDLDVFLSKNTEETVWDFKVSAGANKRTADISARGSSTIPAKMRNNRGMFEVEVQPNVDYGFIMALLMMVDEIDHLKSGHNNHNSTEVAADAFGEGAALIAIGAAGTTYGDDGNDGVTADEP</sequence>
<protein>
    <recommendedName>
        <fullName evidence="4">Protein LURP-one-related</fullName>
    </recommendedName>
</protein>
<dbReference type="PANTHER" id="PTHR31087">
    <property type="match status" value="1"/>
</dbReference>
<keyword evidence="3" id="KW-1185">Reference proteome</keyword>
<dbReference type="OrthoDB" id="1416252at2759"/>
<dbReference type="InterPro" id="IPR038595">
    <property type="entry name" value="LOR_sf"/>
</dbReference>
<dbReference type="EMBL" id="SDMP01000014">
    <property type="protein sequence ID" value="RYR14664.1"/>
    <property type="molecule type" value="Genomic_DNA"/>
</dbReference>
<evidence type="ECO:0000313" key="2">
    <source>
        <dbReference type="EMBL" id="RYR14664.1"/>
    </source>
</evidence>
<organism evidence="2 3">
    <name type="scientific">Arachis hypogaea</name>
    <name type="common">Peanut</name>
    <dbReference type="NCBI Taxonomy" id="3818"/>
    <lineage>
        <taxon>Eukaryota</taxon>
        <taxon>Viridiplantae</taxon>
        <taxon>Streptophyta</taxon>
        <taxon>Embryophyta</taxon>
        <taxon>Tracheophyta</taxon>
        <taxon>Spermatophyta</taxon>
        <taxon>Magnoliopsida</taxon>
        <taxon>eudicotyledons</taxon>
        <taxon>Gunneridae</taxon>
        <taxon>Pentapetalae</taxon>
        <taxon>rosids</taxon>
        <taxon>fabids</taxon>
        <taxon>Fabales</taxon>
        <taxon>Fabaceae</taxon>
        <taxon>Papilionoideae</taxon>
        <taxon>50 kb inversion clade</taxon>
        <taxon>dalbergioids sensu lato</taxon>
        <taxon>Dalbergieae</taxon>
        <taxon>Pterocarpus clade</taxon>
        <taxon>Arachis</taxon>
    </lineage>
</organism>
<gene>
    <name evidence="2" type="ORF">Ahy_B04g071327</name>
</gene>
<dbReference type="AlphaFoldDB" id="A0A444ZKH3"/>
<dbReference type="PANTHER" id="PTHR31087:SF58">
    <property type="entry name" value="OS07G0230700 PROTEIN"/>
    <property type="match status" value="1"/>
</dbReference>
<evidence type="ECO:0008006" key="4">
    <source>
        <dbReference type="Google" id="ProtNLM"/>
    </source>
</evidence>
<evidence type="ECO:0000256" key="1">
    <source>
        <dbReference type="ARBA" id="ARBA00005437"/>
    </source>
</evidence>
<dbReference type="Pfam" id="PF04525">
    <property type="entry name" value="LOR"/>
    <property type="match status" value="1"/>
</dbReference>
<dbReference type="InterPro" id="IPR025659">
    <property type="entry name" value="Tubby-like_C"/>
</dbReference>
<evidence type="ECO:0000313" key="3">
    <source>
        <dbReference type="Proteomes" id="UP000289738"/>
    </source>
</evidence>
<proteinExistence type="inferred from homology"/>
<name>A0A444ZKH3_ARAHY</name>
<comment type="caution">
    <text evidence="2">The sequence shown here is derived from an EMBL/GenBank/DDBJ whole genome shotgun (WGS) entry which is preliminary data.</text>
</comment>
<accession>A0A444ZKH3</accession>
<dbReference type="SMR" id="A0A444ZKH3"/>
<reference evidence="2 3" key="1">
    <citation type="submission" date="2019-01" db="EMBL/GenBank/DDBJ databases">
        <title>Sequencing of cultivated peanut Arachis hypogaea provides insights into genome evolution and oil improvement.</title>
        <authorList>
            <person name="Chen X."/>
        </authorList>
    </citation>
    <scope>NUCLEOTIDE SEQUENCE [LARGE SCALE GENOMIC DNA]</scope>
    <source>
        <strain evidence="3">cv. Fuhuasheng</strain>
        <tissue evidence="2">Leaves</tissue>
    </source>
</reference>
<dbReference type="Gramene" id="arahy.Tifrunner.gnm2.ann2.Ah14g343400.1">
    <property type="protein sequence ID" value="arahy.Tifrunner.gnm2.ann2.Ah14g343400.1-CDS"/>
    <property type="gene ID" value="arahy.Tifrunner.gnm2.ann2.Ah14g343400"/>
</dbReference>